<reference evidence="2 3" key="2">
    <citation type="submission" date="2014-05" db="EMBL/GenBank/DDBJ databases">
        <title>Draft genome sequence of Halobacillus karajensis HK-03.</title>
        <authorList>
            <person name="Khelaifia S."/>
            <person name="Croce O."/>
            <person name="Lagier J.C."/>
            <person name="Raoult D."/>
        </authorList>
    </citation>
    <scope>NUCLEOTIDE SEQUENCE [LARGE SCALE GENOMIC DNA]</scope>
    <source>
        <strain evidence="2 3">HD-03</strain>
    </source>
</reference>
<evidence type="ECO:0000313" key="3">
    <source>
        <dbReference type="Proteomes" id="UP000028868"/>
    </source>
</evidence>
<name>A0A024P2Y1_9BACI</name>
<keyword evidence="1" id="KW-0812">Transmembrane</keyword>
<comment type="caution">
    <text evidence="2">The sequence shown here is derived from an EMBL/GenBank/DDBJ whole genome shotgun (WGS) entry which is preliminary data.</text>
</comment>
<keyword evidence="1" id="KW-1133">Transmembrane helix</keyword>
<proteinExistence type="predicted"/>
<dbReference type="AlphaFoldDB" id="A0A024P2Y1"/>
<keyword evidence="3" id="KW-1185">Reference proteome</keyword>
<dbReference type="Proteomes" id="UP000028868">
    <property type="component" value="Unassembled WGS sequence"/>
</dbReference>
<dbReference type="InterPro" id="IPR020076">
    <property type="entry name" value="DUF2768"/>
</dbReference>
<dbReference type="Pfam" id="PF10966">
    <property type="entry name" value="DUF2768"/>
    <property type="match status" value="1"/>
</dbReference>
<reference evidence="3" key="1">
    <citation type="submission" date="2014-03" db="EMBL/GenBank/DDBJ databases">
        <authorList>
            <person name="Urmite Genomes U."/>
        </authorList>
    </citation>
    <scope>NUCLEOTIDE SEQUENCE [LARGE SCALE GENOMIC DNA]</scope>
    <source>
        <strain evidence="3">HD-03</strain>
    </source>
</reference>
<evidence type="ECO:0000313" key="2">
    <source>
        <dbReference type="EMBL" id="CDQ21952.1"/>
    </source>
</evidence>
<feature type="transmembrane region" description="Helical" evidence="1">
    <location>
        <begin position="6"/>
        <end position="28"/>
    </location>
</feature>
<sequence>MVSESMLKMYISFGGMISLFLAVGLIYLSRYKLKGFLSGMVAVFAYLFMIFGGIIILYIVLSGPTA</sequence>
<protein>
    <recommendedName>
        <fullName evidence="4">DUF2768 domain-containing protein</fullName>
    </recommendedName>
</protein>
<gene>
    <name evidence="2" type="ORF">BN983_00148</name>
</gene>
<feature type="transmembrane region" description="Helical" evidence="1">
    <location>
        <begin position="40"/>
        <end position="61"/>
    </location>
</feature>
<evidence type="ECO:0008006" key="4">
    <source>
        <dbReference type="Google" id="ProtNLM"/>
    </source>
</evidence>
<keyword evidence="1" id="KW-0472">Membrane</keyword>
<accession>A0A024P2Y1</accession>
<dbReference type="EMBL" id="CCDI010000001">
    <property type="protein sequence ID" value="CDQ21952.1"/>
    <property type="molecule type" value="Genomic_DNA"/>
</dbReference>
<evidence type="ECO:0000256" key="1">
    <source>
        <dbReference type="SAM" id="Phobius"/>
    </source>
</evidence>
<organism evidence="2 3">
    <name type="scientific">Halobacillus karajensis</name>
    <dbReference type="NCBI Taxonomy" id="195088"/>
    <lineage>
        <taxon>Bacteria</taxon>
        <taxon>Bacillati</taxon>
        <taxon>Bacillota</taxon>
        <taxon>Bacilli</taxon>
        <taxon>Bacillales</taxon>
        <taxon>Bacillaceae</taxon>
        <taxon>Halobacillus</taxon>
    </lineage>
</organism>